<dbReference type="Proteomes" id="UP000683000">
    <property type="component" value="Unassembled WGS sequence"/>
</dbReference>
<evidence type="ECO:0000256" key="1">
    <source>
        <dbReference type="SAM" id="MobiDB-lite"/>
    </source>
</evidence>
<feature type="compositionally biased region" description="Basic residues" evidence="1">
    <location>
        <begin position="123"/>
        <end position="136"/>
    </location>
</feature>
<comment type="caution">
    <text evidence="2">The sequence shown here is derived from an EMBL/GenBank/DDBJ whole genome shotgun (WGS) entry which is preliminary data.</text>
</comment>
<accession>A0A8I3ABU4</accession>
<evidence type="ECO:0000313" key="2">
    <source>
        <dbReference type="EMBL" id="KAG6379598.1"/>
    </source>
</evidence>
<gene>
    <name evidence="2" type="ORF">JVT61DRAFT_10105</name>
</gene>
<keyword evidence="3" id="KW-1185">Reference proteome</keyword>
<reference evidence="2" key="1">
    <citation type="submission" date="2021-03" db="EMBL/GenBank/DDBJ databases">
        <title>Evolutionary innovations through gain and loss of genes in the ectomycorrhizal Boletales.</title>
        <authorList>
            <person name="Wu G."/>
            <person name="Miyauchi S."/>
            <person name="Morin E."/>
            <person name="Yang Z.-L."/>
            <person name="Xu J."/>
            <person name="Martin F.M."/>
        </authorList>
    </citation>
    <scope>NUCLEOTIDE SEQUENCE</scope>
    <source>
        <strain evidence="2">BR01</strain>
    </source>
</reference>
<sequence length="136" mass="14663">MQCSRHPYQVLLSRITDNMFLCLHPMACEFAETDATGRSVSTSGQPPVPPPPHIGAQYTSPSPASVPLGQASSPYMRATPPQGPPRCTAPPPGLYARTPLPPSYAPPPRVSQGFYASPPSKTQGHRPRRLLRARLP</sequence>
<organism evidence="2 3">
    <name type="scientific">Boletus reticuloceps</name>
    <dbReference type="NCBI Taxonomy" id="495285"/>
    <lineage>
        <taxon>Eukaryota</taxon>
        <taxon>Fungi</taxon>
        <taxon>Dikarya</taxon>
        <taxon>Basidiomycota</taxon>
        <taxon>Agaricomycotina</taxon>
        <taxon>Agaricomycetes</taxon>
        <taxon>Agaricomycetidae</taxon>
        <taxon>Boletales</taxon>
        <taxon>Boletineae</taxon>
        <taxon>Boletaceae</taxon>
        <taxon>Boletoideae</taxon>
        <taxon>Boletus</taxon>
    </lineage>
</organism>
<evidence type="ECO:0000313" key="3">
    <source>
        <dbReference type="Proteomes" id="UP000683000"/>
    </source>
</evidence>
<proteinExistence type="predicted"/>
<dbReference type="EMBL" id="JAGFBS010000004">
    <property type="protein sequence ID" value="KAG6379598.1"/>
    <property type="molecule type" value="Genomic_DNA"/>
</dbReference>
<dbReference type="AlphaFoldDB" id="A0A8I3ABU4"/>
<name>A0A8I3ABU4_9AGAM</name>
<feature type="region of interest" description="Disordered" evidence="1">
    <location>
        <begin position="34"/>
        <end position="136"/>
    </location>
</feature>
<feature type="compositionally biased region" description="Polar residues" evidence="1">
    <location>
        <begin position="36"/>
        <end position="45"/>
    </location>
</feature>
<feature type="compositionally biased region" description="Pro residues" evidence="1">
    <location>
        <begin position="81"/>
        <end position="109"/>
    </location>
</feature>
<protein>
    <submittedName>
        <fullName evidence="2">Uncharacterized protein</fullName>
    </submittedName>
</protein>